<dbReference type="RefSeq" id="WP_067767811.1">
    <property type="nucleotide sequence ID" value="NZ_LZDS01000030.1"/>
</dbReference>
<feature type="transmembrane region" description="Helical" evidence="1">
    <location>
        <begin position="58"/>
        <end position="76"/>
    </location>
</feature>
<dbReference type="STRING" id="1443941.A9J31_10805"/>
<gene>
    <name evidence="2" type="ORF">A9J31_10805</name>
</gene>
<dbReference type="Proteomes" id="UP000185753">
    <property type="component" value="Unassembled WGS sequence"/>
</dbReference>
<name>A0A1A7R7A5_9GAMM</name>
<comment type="caution">
    <text evidence="2">The sequence shown here is derived from an EMBL/GenBank/DDBJ whole genome shotgun (WGS) entry which is preliminary data.</text>
</comment>
<evidence type="ECO:0000313" key="2">
    <source>
        <dbReference type="EMBL" id="OBX27388.1"/>
    </source>
</evidence>
<dbReference type="EMBL" id="LZDS01000030">
    <property type="protein sequence ID" value="OBX27388.1"/>
    <property type="molecule type" value="Genomic_DNA"/>
</dbReference>
<keyword evidence="1" id="KW-0472">Membrane</keyword>
<dbReference type="OrthoDB" id="6699489at2"/>
<sequence>MPIDTVKHSIHIRRKKNEVVFRNIARLWDIGRNAETQQDILDGLHPWNAPITLKFENLLPLALGFIGACFALFIVIQPDHAWAQLCFVAGLIMLFWAYISYEKDDPLEDVIEYLETQCIAKKYHLAFNQQPQHISIQLNHLQFLGHLKRMFPVFNQGSLSNEISSYASTVWEDENQQQHQVMVFQYHYVHEIRVRDKDGDEVKVKEIHKDLWGVFVFDVAIHGLAVSASGKDYAYPYSFPWHSSDIQTNRKLKFFCSDELASAKLLTPSFVLKLSDFFQQRQGDLLFHPNNQIMCYLGSQDLFKVSSKAKQINDVSALRGHLRTFKLVALENLKSDLIQFLK</sequence>
<organism evidence="2 3">
    <name type="scientific">Acinetobacter gandensis</name>
    <dbReference type="NCBI Taxonomy" id="1443941"/>
    <lineage>
        <taxon>Bacteria</taxon>
        <taxon>Pseudomonadati</taxon>
        <taxon>Pseudomonadota</taxon>
        <taxon>Gammaproteobacteria</taxon>
        <taxon>Moraxellales</taxon>
        <taxon>Moraxellaceae</taxon>
        <taxon>Acinetobacter</taxon>
    </lineage>
</organism>
<keyword evidence="1" id="KW-1133">Transmembrane helix</keyword>
<keyword evidence="3" id="KW-1185">Reference proteome</keyword>
<evidence type="ECO:0000256" key="1">
    <source>
        <dbReference type="SAM" id="Phobius"/>
    </source>
</evidence>
<evidence type="ECO:0000313" key="3">
    <source>
        <dbReference type="Proteomes" id="UP000185753"/>
    </source>
</evidence>
<feature type="transmembrane region" description="Helical" evidence="1">
    <location>
        <begin position="82"/>
        <end position="99"/>
    </location>
</feature>
<dbReference type="AlphaFoldDB" id="A0A1A7R7A5"/>
<proteinExistence type="predicted"/>
<evidence type="ECO:0008006" key="4">
    <source>
        <dbReference type="Google" id="ProtNLM"/>
    </source>
</evidence>
<accession>A0A1A7R7A5</accession>
<keyword evidence="1" id="KW-0812">Transmembrane</keyword>
<protein>
    <recommendedName>
        <fullName evidence="4">DUF3137 domain-containing protein</fullName>
    </recommendedName>
</protein>
<reference evidence="3" key="1">
    <citation type="submission" date="2016-06" db="EMBL/GenBank/DDBJ databases">
        <authorList>
            <person name="Radolfova-Krizova L."/>
            <person name="Nemec A."/>
        </authorList>
    </citation>
    <scope>NUCLEOTIDE SEQUENCE [LARGE SCALE GENOMIC DNA]</scope>
    <source>
        <strain evidence="3">ANC 4275</strain>
    </source>
</reference>